<dbReference type="Proteomes" id="UP000789595">
    <property type="component" value="Unassembled WGS sequence"/>
</dbReference>
<dbReference type="PANTHER" id="PTHR34524">
    <property type="entry name" value="CALCYPHOSIN"/>
    <property type="match status" value="1"/>
</dbReference>
<sequence length="1744" mass="191257">MLTRVIINVQNSLAATGAKGAGGLAAQFRSMDKDGDGALTSAEFAEGLKKAGVKVRPVDVAALFQATDANKDGRLAFGEFVDKLCGPLSPHRRSVVEGVWRRIAGSEEEITLARLLSAHKPEKHPLVEKGAKTPSQIQTDLMEALQPYVKHDSVSSVAFAAFHRVTSSFESDYDFDQTAESVWGRAVTKEKVDSSEDALSVLRKALNERGVRGVVSLARNFRLADRDGSGSLREGEFVRSLQLSQCQLEPKQVSLLFRSFDADRDGVIDQAEFLTKLRGPMNARRVALVDQAFDVLDTDKNGVVEPSEVVAKYDASQHKDVLAGKKTEQECLREFLDTFDVGGVVDGKVTRQEFRNYYHSVSSGIELDDEFELCIRNAWHLSGGVGWCANSTNLRVLVTHADGTQTVECVEDDLGLQMPRDAVEVIDRLRKQGLDVVSVQSGAGPVISKPIPVVEVQHQRVSSDEALETLRKALKKRGVRGLTNLGRAFRIADADHSRVLSKEELQRCLHRADVYCEDFDTVYTKFDTDGNGKVDYDEFLRTVRGPMGDRRRALVDQAFAVLDTDGNGIIEPSEVVRKYDASQHPDVLKGDKTEDDVLREFLDTFDVGGIVDGKVTRSEFENYYENVSCSIDNDDYFELCLRNAWHLSGGEGWCANTANLRVLVTHADGSQSVECVEDDLGLQMPRDAPEILRRLRGQGIDCVAVDSPTAHYEEPSTPVDNTDVTPACVEAMCRRGARGFIVLKRRLSARATNGEVSRDGFLASCRDAGISTSDATDAQLRGVFEGLQSQGRAPLRACLEALTPPLTTQRRNLAQSAFSRLDVDNLNRVAPQSLIAAFDPSRHPDVIRGKQSPQDAVDDLLAAFSGSASVEDFCDYHCAVGAISDDATFERFVRNAWRTSMTESNRAAGASSPQRGRKVIQGGNATGGPSLPGKSTPLRRRRGASPAPRVDTGVTTVVEKLRESVLFNGARGIAQLERSLRDEASDNSRDLTFEELSRSCRSLGLSSQELRLLFDACDTTGEGTCDYASFVSLVAPPLTGSNLLAVKDTWRRCFGDVESVPPERVAQAFDASRHPEVVAGRSNEKKQFAAFLDTFDVPGSAAQMDDFLAYHRGVCAAAPNGEYFLAVVNDVWQTPNAKPSVVKPLASFERKPTSPVRSAGVPLRRVGEVSFGDDRREKVVKPKPRSTVREMDPGVARLLFDLRTQLASHGARGIAGLGRKFRICDDDNDGKLSHSEFNKAINELGLAELTAQERRVLFDHFDRDGSGSLSYEEFLSNVRGPLSQPRIDIIDAAFDILDLDKDGSILPDEIASRFDASQHPDVLQGKCTQEDVYRDFLDTFDVGGTKDHRVTRQEFRNYYHNVSCSIDSDAYFVQMVRNAWHMGAKSTTALRVLVTHSDNTRSVECVEDDLGLQMPRDADIILKKLRAQGIDCISVEGPGGKSVAKLADNNTPKTFRDVRRHAAAGGGARPKSSGRRVGGYRTNAFDSNVSIGHAPLPPPPPRSTSKPPYVTEELPRVDINKILRKARSKLRFLGPRGVHGMVRKLRSGGDKAGVLCDTLALQRDDAAALAAADDLVTKLRGDLSETRKVLVDAAFDALDYEGEGSVALTDVVQAYDAANHPEVLAGARTREAAKREFLETFEVDGDRASLQNFREYYANVSAAVDDDALFATLVRNAWSLNVEKQSPRGVHALVTHRDGRQSVEVLSEDGEDALEMLRSRGVDAIDVKLNDKNTRTFRSTLVLE</sequence>
<dbReference type="OrthoDB" id="444540at2759"/>
<accession>A0A8J2WX70</accession>
<dbReference type="Pfam" id="PF13833">
    <property type="entry name" value="EF-hand_8"/>
    <property type="match status" value="1"/>
</dbReference>
<feature type="domain" description="EF-hand" evidence="5">
    <location>
        <begin position="550"/>
        <end position="585"/>
    </location>
</feature>
<reference evidence="6" key="1">
    <citation type="submission" date="2021-11" db="EMBL/GenBank/DDBJ databases">
        <authorList>
            <consortium name="Genoscope - CEA"/>
            <person name="William W."/>
        </authorList>
    </citation>
    <scope>NUCLEOTIDE SEQUENCE</scope>
</reference>
<proteinExistence type="predicted"/>
<evidence type="ECO:0000256" key="4">
    <source>
        <dbReference type="SAM" id="MobiDB-lite"/>
    </source>
</evidence>
<protein>
    <recommendedName>
        <fullName evidence="5">EF-hand domain-containing protein</fullName>
    </recommendedName>
</protein>
<feature type="domain" description="EF-hand" evidence="5">
    <location>
        <begin position="248"/>
        <end position="283"/>
    </location>
</feature>
<dbReference type="InterPro" id="IPR011992">
    <property type="entry name" value="EF-hand-dom_pair"/>
</dbReference>
<dbReference type="Gene3D" id="1.10.238.10">
    <property type="entry name" value="EF-hand"/>
    <property type="match status" value="11"/>
</dbReference>
<evidence type="ECO:0000256" key="2">
    <source>
        <dbReference type="ARBA" id="ARBA00022737"/>
    </source>
</evidence>
<evidence type="ECO:0000313" key="7">
    <source>
        <dbReference type="Proteomes" id="UP000789595"/>
    </source>
</evidence>
<feature type="domain" description="EF-hand" evidence="5">
    <location>
        <begin position="1212"/>
        <end position="1247"/>
    </location>
</feature>
<evidence type="ECO:0000313" key="6">
    <source>
        <dbReference type="EMBL" id="CAH0371094.1"/>
    </source>
</evidence>
<feature type="domain" description="EF-hand" evidence="5">
    <location>
        <begin position="19"/>
        <end position="54"/>
    </location>
</feature>
<gene>
    <name evidence="6" type="ORF">PECAL_3P10180</name>
</gene>
<dbReference type="EMBL" id="CAKKNE010000003">
    <property type="protein sequence ID" value="CAH0371094.1"/>
    <property type="molecule type" value="Genomic_DNA"/>
</dbReference>
<comment type="caution">
    <text evidence="6">The sequence shown here is derived from an EMBL/GenBank/DDBJ whole genome shotgun (WGS) entry which is preliminary data.</text>
</comment>
<keyword evidence="3" id="KW-0106">Calcium</keyword>
<feature type="region of interest" description="Disordered" evidence="4">
    <location>
        <begin position="902"/>
        <end position="950"/>
    </location>
</feature>
<dbReference type="SUPFAM" id="SSF47473">
    <property type="entry name" value="EF-hand"/>
    <property type="match status" value="5"/>
</dbReference>
<evidence type="ECO:0000256" key="1">
    <source>
        <dbReference type="ARBA" id="ARBA00022723"/>
    </source>
</evidence>
<dbReference type="InterPro" id="IPR018247">
    <property type="entry name" value="EF_Hand_1_Ca_BS"/>
</dbReference>
<organism evidence="6 7">
    <name type="scientific">Pelagomonas calceolata</name>
    <dbReference type="NCBI Taxonomy" id="35677"/>
    <lineage>
        <taxon>Eukaryota</taxon>
        <taxon>Sar</taxon>
        <taxon>Stramenopiles</taxon>
        <taxon>Ochrophyta</taxon>
        <taxon>Pelagophyceae</taxon>
        <taxon>Pelagomonadales</taxon>
        <taxon>Pelagomonadaceae</taxon>
        <taxon>Pelagomonas</taxon>
    </lineage>
</organism>
<feature type="region of interest" description="Disordered" evidence="4">
    <location>
        <begin position="1488"/>
        <end position="1509"/>
    </location>
</feature>
<feature type="domain" description="EF-hand" evidence="5">
    <location>
        <begin position="1285"/>
        <end position="1320"/>
    </location>
</feature>
<keyword evidence="7" id="KW-1185">Reference proteome</keyword>
<dbReference type="InterPro" id="IPR051581">
    <property type="entry name" value="Ca-bind"/>
</dbReference>
<feature type="domain" description="EF-hand" evidence="5">
    <location>
        <begin position="284"/>
        <end position="319"/>
    </location>
</feature>
<dbReference type="Pfam" id="PF13202">
    <property type="entry name" value="EF-hand_5"/>
    <property type="match status" value="1"/>
</dbReference>
<dbReference type="PANTHER" id="PTHR34524:SF6">
    <property type="entry name" value="CALCYPHOSINE LIKE"/>
    <property type="match status" value="1"/>
</dbReference>
<feature type="domain" description="EF-hand" evidence="5">
    <location>
        <begin position="514"/>
        <end position="549"/>
    </location>
</feature>
<evidence type="ECO:0000259" key="5">
    <source>
        <dbReference type="PROSITE" id="PS50222"/>
    </source>
</evidence>
<dbReference type="CDD" id="cd00051">
    <property type="entry name" value="EFh"/>
    <property type="match status" value="6"/>
</dbReference>
<dbReference type="SMART" id="SM00054">
    <property type="entry name" value="EFh"/>
    <property type="match status" value="13"/>
</dbReference>
<dbReference type="InterPro" id="IPR002048">
    <property type="entry name" value="EF_hand_dom"/>
</dbReference>
<name>A0A8J2WX70_9STRA</name>
<keyword evidence="2" id="KW-0677">Repeat</keyword>
<evidence type="ECO:0000256" key="3">
    <source>
        <dbReference type="ARBA" id="ARBA00022837"/>
    </source>
</evidence>
<dbReference type="PROSITE" id="PS00018">
    <property type="entry name" value="EF_HAND_1"/>
    <property type="match status" value="8"/>
</dbReference>
<feature type="domain" description="EF-hand" evidence="5">
    <location>
        <begin position="1249"/>
        <end position="1284"/>
    </location>
</feature>
<dbReference type="PROSITE" id="PS50222">
    <property type="entry name" value="EF_HAND_2"/>
    <property type="match status" value="8"/>
</dbReference>
<dbReference type="GO" id="GO:0005509">
    <property type="term" value="F:calcium ion binding"/>
    <property type="evidence" value="ECO:0007669"/>
    <property type="project" value="InterPro"/>
</dbReference>
<dbReference type="Pfam" id="PF13499">
    <property type="entry name" value="EF-hand_7"/>
    <property type="match status" value="4"/>
</dbReference>
<keyword evidence="1" id="KW-0479">Metal-binding</keyword>